<dbReference type="RefSeq" id="WP_338111800.1">
    <property type="nucleotide sequence ID" value="NZ_JAAOZR010000047.1"/>
</dbReference>
<dbReference type="PANTHER" id="PTHR30486:SF6">
    <property type="entry name" value="TYPE IV PILUS RETRACTATION ATPASE PILT"/>
    <property type="match status" value="1"/>
</dbReference>
<dbReference type="InterPro" id="IPR001482">
    <property type="entry name" value="T2SS/T4SS_dom"/>
</dbReference>
<evidence type="ECO:0000313" key="3">
    <source>
        <dbReference type="EMBL" id="MBP1966864.1"/>
    </source>
</evidence>
<dbReference type="EMBL" id="JAGGKV010000026">
    <property type="protein sequence ID" value="MBP1966864.1"/>
    <property type="molecule type" value="Genomic_DNA"/>
</dbReference>
<dbReference type="InterPro" id="IPR027417">
    <property type="entry name" value="P-loop_NTPase"/>
</dbReference>
<evidence type="ECO:0000256" key="1">
    <source>
        <dbReference type="ARBA" id="ARBA00006611"/>
    </source>
</evidence>
<dbReference type="Proteomes" id="UP001519344">
    <property type="component" value="Unassembled WGS sequence"/>
</dbReference>
<dbReference type="Gene3D" id="3.40.50.300">
    <property type="entry name" value="P-loop containing nucleotide triphosphate hydrolases"/>
    <property type="match status" value="1"/>
</dbReference>
<dbReference type="Gene3D" id="3.30.450.380">
    <property type="match status" value="1"/>
</dbReference>
<reference evidence="3 4" key="1">
    <citation type="submission" date="2021-03" db="EMBL/GenBank/DDBJ databases">
        <title>Genomic Encyclopedia of Type Strains, Phase IV (KMG-IV): sequencing the most valuable type-strain genomes for metagenomic binning, comparative biology and taxonomic classification.</title>
        <authorList>
            <person name="Goeker M."/>
        </authorList>
    </citation>
    <scope>NUCLEOTIDE SEQUENCE [LARGE SCALE GENOMIC DNA]</scope>
    <source>
        <strain evidence="3 4">DSM 24950</strain>
    </source>
</reference>
<dbReference type="PANTHER" id="PTHR30486">
    <property type="entry name" value="TWITCHING MOTILITY PROTEIN PILT"/>
    <property type="match status" value="1"/>
</dbReference>
<keyword evidence="4" id="KW-1185">Reference proteome</keyword>
<dbReference type="InterPro" id="IPR050921">
    <property type="entry name" value="T4SS_GSP_E_ATPase"/>
</dbReference>
<gene>
    <name evidence="3" type="ORF">J2Z65_006125</name>
</gene>
<dbReference type="Pfam" id="PF00437">
    <property type="entry name" value="T2SSE"/>
    <property type="match status" value="1"/>
</dbReference>
<protein>
    <submittedName>
        <fullName evidence="3">Pilus assembly protein CpaF</fullName>
    </submittedName>
</protein>
<comment type="similarity">
    <text evidence="1">Belongs to the GSP E family.</text>
</comment>
<evidence type="ECO:0000313" key="4">
    <source>
        <dbReference type="Proteomes" id="UP001519344"/>
    </source>
</evidence>
<name>A0ABS4I9W8_9BACL</name>
<evidence type="ECO:0000259" key="2">
    <source>
        <dbReference type="Pfam" id="PF00437"/>
    </source>
</evidence>
<dbReference type="SUPFAM" id="SSF52540">
    <property type="entry name" value="P-loop containing nucleoside triphosphate hydrolases"/>
    <property type="match status" value="1"/>
</dbReference>
<proteinExistence type="inferred from homology"/>
<accession>A0ABS4I9W8</accession>
<feature type="domain" description="Bacterial type II secretion system protein E" evidence="2">
    <location>
        <begin position="215"/>
        <end position="383"/>
    </location>
</feature>
<comment type="caution">
    <text evidence="3">The sequence shown here is derived from an EMBL/GenBank/DDBJ whole genome shotgun (WGS) entry which is preliminary data.</text>
</comment>
<organism evidence="3 4">
    <name type="scientific">Paenibacillus aceris</name>
    <dbReference type="NCBI Taxonomy" id="869555"/>
    <lineage>
        <taxon>Bacteria</taxon>
        <taxon>Bacillati</taxon>
        <taxon>Bacillota</taxon>
        <taxon>Bacilli</taxon>
        <taxon>Bacillales</taxon>
        <taxon>Paenibacillaceae</taxon>
        <taxon>Paenibacillus</taxon>
    </lineage>
</organism>
<sequence length="479" mass="54786">MNEERFSIITYMHERKTEEQADALGLQTGVRTGRMSGKSVSAEIEDVIFQQWVQEIRSELVVMKGRTDEEKQLYNETLNRAILGYEEERGKLLAIIHDIVSKRRLTGKPPMTSGYTTLPEAIFAEIIGMNVLELVLKQKEGLEEIQVVGRQIFEVRGGYALPSAYMLPSVRELERIQQNLVLFNNDTLNPRKKWAEVVLRDGSRVTMTGFGFTAEPTLTIRFYTVKRFDLALLTSAELATMDDRMEQLIRCLIRSYFNMVIIGPTNSGKTNLIKAIIAEMDDNERMITIESRFELNLKRDFPHKNIIEYEIDDEDPRHSGLQAFKLALRQSPKRICHAEIRDDDANLYVRACTRGHEGSVTSVHVSELEDVPDAITDMCMLDGRGMNPLRLRKRITEFVTQIGMEMAVVHGKRKIVRIVEYRFENEEVCVTDLAVYDKSTDGWKFPGKLSQPASRKISKTDQEGHAVLSKLGFIEKEGE</sequence>